<dbReference type="EMBL" id="CP001338">
    <property type="protein sequence ID" value="ACL16492.1"/>
    <property type="molecule type" value="Genomic_DNA"/>
</dbReference>
<accession>B8GH87</accession>
<dbReference type="AlphaFoldDB" id="B8GH87"/>
<dbReference type="Pfam" id="PF08915">
    <property type="entry name" value="tRNA-Thr_ED"/>
    <property type="match status" value="1"/>
</dbReference>
<dbReference type="Proteomes" id="UP000002457">
    <property type="component" value="Chromosome"/>
</dbReference>
<dbReference type="STRING" id="521011.Mpal_1149"/>
<dbReference type="GO" id="GO:0005524">
    <property type="term" value="F:ATP binding"/>
    <property type="evidence" value="ECO:0007669"/>
    <property type="project" value="InterPro"/>
</dbReference>
<reference evidence="2 3" key="1">
    <citation type="journal article" date="2015" name="Genome Announc.">
        <title>Complete Genome Sequence of Methanosphaerula palustris E1-9CT, a Hydrogenotrophic Methanogen Isolated from a Minerotrophic Fen Peatland.</title>
        <authorList>
            <person name="Cadillo-Quiroz H."/>
            <person name="Browne P."/>
            <person name="Kyrpides N."/>
            <person name="Woyke T."/>
            <person name="Goodwin L."/>
            <person name="Detter C."/>
            <person name="Yavitt J.B."/>
            <person name="Zinder S.H."/>
        </authorList>
    </citation>
    <scope>NUCLEOTIDE SEQUENCE [LARGE SCALE GENOMIC DNA]</scope>
    <source>
        <strain evidence="3">ATCC BAA-1556 / DSM 19958 / E1-9c</strain>
    </source>
</reference>
<evidence type="ECO:0000259" key="1">
    <source>
        <dbReference type="Pfam" id="PF08915"/>
    </source>
</evidence>
<dbReference type="InterPro" id="IPR015011">
    <property type="entry name" value="Threonyl-tRNA_syn_edit_dom_arc"/>
</dbReference>
<dbReference type="eggNOG" id="arCOG00401">
    <property type="taxonomic scope" value="Archaea"/>
</dbReference>
<dbReference type="OrthoDB" id="141251at2157"/>
<dbReference type="GO" id="GO:0008270">
    <property type="term" value="F:zinc ion binding"/>
    <property type="evidence" value="ECO:0007669"/>
    <property type="project" value="InterPro"/>
</dbReference>
<gene>
    <name evidence="2" type="ordered locus">Mpal_1149</name>
</gene>
<dbReference type="GO" id="GO:0005737">
    <property type="term" value="C:cytoplasm"/>
    <property type="evidence" value="ECO:0007669"/>
    <property type="project" value="InterPro"/>
</dbReference>
<proteinExistence type="predicted"/>
<sequence>MKLLMFNTHEFWFRTFKNSLNEDNDEDIEKTVENSLVIFIHIEENDIERKERLVKKATDNITWLAKKTGRKRVVLHSFAHLSDSKSESTGAQDIFLALQEKLISRGLDTTMTPFGYLNEFRIQVLGDSLAKVWKSL</sequence>
<organism evidence="2 3">
    <name type="scientific">Methanosphaerula palustris (strain ATCC BAA-1556 / DSM 19958 / E1-9c)</name>
    <dbReference type="NCBI Taxonomy" id="521011"/>
    <lineage>
        <taxon>Archaea</taxon>
        <taxon>Methanobacteriati</taxon>
        <taxon>Methanobacteriota</taxon>
        <taxon>Stenosarchaea group</taxon>
        <taxon>Methanomicrobia</taxon>
        <taxon>Methanomicrobiales</taxon>
        <taxon>Methanoregulaceae</taxon>
        <taxon>Methanosphaerula</taxon>
    </lineage>
</organism>
<feature type="domain" description="Threonyl-tRNA synthetase editing" evidence="1">
    <location>
        <begin position="1"/>
        <end position="135"/>
    </location>
</feature>
<dbReference type="InterPro" id="IPR023509">
    <property type="entry name" value="DTD-like_sf"/>
</dbReference>
<protein>
    <recommendedName>
        <fullName evidence="1">Threonyl-tRNA synthetase editing domain-containing protein</fullName>
    </recommendedName>
</protein>
<keyword evidence="3" id="KW-1185">Reference proteome</keyword>
<name>B8GH87_METPE</name>
<dbReference type="KEGG" id="mpl:Mpal_1149"/>
<dbReference type="HOGENOM" id="CLU_140792_0_0_2"/>
<dbReference type="GO" id="GO:0004829">
    <property type="term" value="F:threonine-tRNA ligase activity"/>
    <property type="evidence" value="ECO:0007669"/>
    <property type="project" value="InterPro"/>
</dbReference>
<dbReference type="Gene3D" id="3.50.80.10">
    <property type="entry name" value="D-tyrosyl-tRNA(Tyr) deacylase"/>
    <property type="match status" value="1"/>
</dbReference>
<evidence type="ECO:0000313" key="2">
    <source>
        <dbReference type="EMBL" id="ACL16492.1"/>
    </source>
</evidence>
<evidence type="ECO:0000313" key="3">
    <source>
        <dbReference type="Proteomes" id="UP000002457"/>
    </source>
</evidence>